<keyword evidence="3" id="KW-1185">Reference proteome</keyword>
<dbReference type="EMBL" id="QLNT01000006">
    <property type="protein sequence ID" value="KAF3073424.1"/>
    <property type="molecule type" value="Genomic_DNA"/>
</dbReference>
<gene>
    <name evidence="2" type="ORF">CFAM422_003940</name>
</gene>
<feature type="region of interest" description="Disordered" evidence="1">
    <location>
        <begin position="41"/>
        <end position="62"/>
    </location>
</feature>
<sequence>MAVSFDDLDARLDGQDDEEEGLRPSWMAMARPDRQLVELTRGGRATEARGSSKLKDGEARPRQRSWSSFCSVRRWKYYG</sequence>
<dbReference type="Proteomes" id="UP000801864">
    <property type="component" value="Unassembled WGS sequence"/>
</dbReference>
<evidence type="ECO:0000313" key="2">
    <source>
        <dbReference type="EMBL" id="KAF3073424.1"/>
    </source>
</evidence>
<evidence type="ECO:0000256" key="1">
    <source>
        <dbReference type="SAM" id="MobiDB-lite"/>
    </source>
</evidence>
<feature type="region of interest" description="Disordered" evidence="1">
    <location>
        <begin position="1"/>
        <end position="23"/>
    </location>
</feature>
<evidence type="ECO:0000313" key="3">
    <source>
        <dbReference type="Proteomes" id="UP000801864"/>
    </source>
</evidence>
<accession>A0A9P5CFD4</accession>
<name>A0A9P5CFD4_9HYPO</name>
<dbReference type="AlphaFoldDB" id="A0A9P5CFD4"/>
<organism evidence="2 3">
    <name type="scientific">Trichoderma lentiforme</name>
    <dbReference type="NCBI Taxonomy" id="1567552"/>
    <lineage>
        <taxon>Eukaryota</taxon>
        <taxon>Fungi</taxon>
        <taxon>Dikarya</taxon>
        <taxon>Ascomycota</taxon>
        <taxon>Pezizomycotina</taxon>
        <taxon>Sordariomycetes</taxon>
        <taxon>Hypocreomycetidae</taxon>
        <taxon>Hypocreales</taxon>
        <taxon>Hypocreaceae</taxon>
        <taxon>Trichoderma</taxon>
    </lineage>
</organism>
<reference evidence="2 3" key="1">
    <citation type="submission" date="2018-06" db="EMBL/GenBank/DDBJ databases">
        <title>Genome analysis of cellulolytic fungus Trichoderma lentiforme CFAM-422.</title>
        <authorList>
            <person name="Steindorff A.S."/>
            <person name="Formighieri E.F."/>
            <person name="Midorikawa G.E.O."/>
            <person name="Tamietti M.S."/>
            <person name="Ramos E.Z."/>
            <person name="Silva A.S."/>
            <person name="Bon E.P.S."/>
            <person name="Mendes T.D."/>
            <person name="Damaso M.C.T."/>
            <person name="Favaro L.C.L."/>
        </authorList>
    </citation>
    <scope>NUCLEOTIDE SEQUENCE [LARGE SCALE GENOMIC DNA]</scope>
    <source>
        <strain evidence="2 3">CFAM-422</strain>
    </source>
</reference>
<comment type="caution">
    <text evidence="2">The sequence shown here is derived from an EMBL/GenBank/DDBJ whole genome shotgun (WGS) entry which is preliminary data.</text>
</comment>
<proteinExistence type="predicted"/>
<protein>
    <submittedName>
        <fullName evidence="2">Uncharacterized protein</fullName>
    </submittedName>
</protein>